<dbReference type="Gene3D" id="1.10.8.10">
    <property type="entry name" value="DNA helicase RuvA subunit, C-terminal domain"/>
    <property type="match status" value="1"/>
</dbReference>
<keyword evidence="10" id="KW-0175">Coiled coil</keyword>
<evidence type="ECO:0000256" key="11">
    <source>
        <dbReference type="SAM" id="MobiDB-lite"/>
    </source>
</evidence>
<evidence type="ECO:0000256" key="3">
    <source>
        <dbReference type="ARBA" id="ARBA00009136"/>
    </source>
</evidence>
<dbReference type="SUPFAM" id="SSF50630">
    <property type="entry name" value="Acid proteases"/>
    <property type="match status" value="1"/>
</dbReference>
<evidence type="ECO:0000256" key="10">
    <source>
        <dbReference type="SAM" id="Coils"/>
    </source>
</evidence>
<protein>
    <recommendedName>
        <fullName evidence="5">DNA damage-inducible protein 1</fullName>
    </recommendedName>
</protein>
<evidence type="ECO:0000313" key="14">
    <source>
        <dbReference type="EMBL" id="OQO05450.1"/>
    </source>
</evidence>
<dbReference type="InParanoid" id="A0A1V8T295"/>
<feature type="compositionally biased region" description="Low complexity" evidence="11">
    <location>
        <begin position="364"/>
        <end position="378"/>
    </location>
</feature>
<evidence type="ECO:0000256" key="7">
    <source>
        <dbReference type="ARBA" id="ARBA00022670"/>
    </source>
</evidence>
<dbReference type="GO" id="GO:0005737">
    <property type="term" value="C:cytoplasm"/>
    <property type="evidence" value="ECO:0007669"/>
    <property type="project" value="UniProtKB-SubCell"/>
</dbReference>
<evidence type="ECO:0000256" key="8">
    <source>
        <dbReference type="ARBA" id="ARBA00022750"/>
    </source>
</evidence>
<dbReference type="GO" id="GO:0004190">
    <property type="term" value="F:aspartic-type endopeptidase activity"/>
    <property type="evidence" value="ECO:0007669"/>
    <property type="project" value="UniProtKB-KW"/>
</dbReference>
<dbReference type="Pfam" id="PF09668">
    <property type="entry name" value="Asp_protease"/>
    <property type="match status" value="1"/>
</dbReference>
<dbReference type="CDD" id="cd05479">
    <property type="entry name" value="RP_DDI"/>
    <property type="match status" value="1"/>
</dbReference>
<dbReference type="InterPro" id="IPR015940">
    <property type="entry name" value="UBA"/>
</dbReference>
<feature type="region of interest" description="Disordered" evidence="11">
    <location>
        <begin position="362"/>
        <end position="415"/>
    </location>
</feature>
<evidence type="ECO:0000313" key="15">
    <source>
        <dbReference type="Proteomes" id="UP000192596"/>
    </source>
</evidence>
<dbReference type="InterPro" id="IPR029071">
    <property type="entry name" value="Ubiquitin-like_domsf"/>
</dbReference>
<comment type="subunit">
    <text evidence="4">Binds ubiquitin and polyubiquitinated proteins.</text>
</comment>
<feature type="coiled-coil region" evidence="10">
    <location>
        <begin position="150"/>
        <end position="194"/>
    </location>
</feature>
<dbReference type="GO" id="GO:0006508">
    <property type="term" value="P:proteolysis"/>
    <property type="evidence" value="ECO:0007669"/>
    <property type="project" value="UniProtKB-KW"/>
</dbReference>
<dbReference type="PANTHER" id="PTHR12917:SF1">
    <property type="entry name" value="AT13091P"/>
    <property type="match status" value="1"/>
</dbReference>
<dbReference type="AlphaFoldDB" id="A0A1V8T295"/>
<evidence type="ECO:0000256" key="1">
    <source>
        <dbReference type="ARBA" id="ARBA00003231"/>
    </source>
</evidence>
<proteinExistence type="inferred from homology"/>
<evidence type="ECO:0000256" key="4">
    <source>
        <dbReference type="ARBA" id="ARBA00011128"/>
    </source>
</evidence>
<dbReference type="FunCoup" id="A0A1V8T295">
    <property type="interactions" value="523"/>
</dbReference>
<comment type="function">
    <text evidence="1">Probable aspartic protease. May be involved in the regulation of exocytosis. Acts as a linker between the 19S proteasome and polyubiquitinated proteins via UBA domain interactions with ubiquitin for their subsequent degradation. Required for S-phase checkpoint control.</text>
</comment>
<dbReference type="InterPro" id="IPR019103">
    <property type="entry name" value="Peptidase_aspartic_DDI1-type"/>
</dbReference>
<dbReference type="CDD" id="cd14309">
    <property type="entry name" value="UBA_scDdi1_like"/>
    <property type="match status" value="1"/>
</dbReference>
<dbReference type="InterPro" id="IPR009060">
    <property type="entry name" value="UBA-like_sf"/>
</dbReference>
<evidence type="ECO:0000259" key="13">
    <source>
        <dbReference type="PROSITE" id="PS50053"/>
    </source>
</evidence>
<organism evidence="14 15">
    <name type="scientific">Cryoendolithus antarcticus</name>
    <dbReference type="NCBI Taxonomy" id="1507870"/>
    <lineage>
        <taxon>Eukaryota</taxon>
        <taxon>Fungi</taxon>
        <taxon>Dikarya</taxon>
        <taxon>Ascomycota</taxon>
        <taxon>Pezizomycotina</taxon>
        <taxon>Dothideomycetes</taxon>
        <taxon>Dothideomycetidae</taxon>
        <taxon>Cladosporiales</taxon>
        <taxon>Cladosporiaceae</taxon>
        <taxon>Cryoendolithus</taxon>
    </lineage>
</organism>
<keyword evidence="7" id="KW-0645">Protease</keyword>
<dbReference type="PROSITE" id="PS50030">
    <property type="entry name" value="UBA"/>
    <property type="match status" value="1"/>
</dbReference>
<feature type="domain" description="UBA" evidence="12">
    <location>
        <begin position="415"/>
        <end position="455"/>
    </location>
</feature>
<dbReference type="Pfam" id="PF00627">
    <property type="entry name" value="UBA"/>
    <property type="match status" value="1"/>
</dbReference>
<dbReference type="SUPFAM" id="SSF46934">
    <property type="entry name" value="UBA-like"/>
    <property type="match status" value="1"/>
</dbReference>
<keyword evidence="15" id="KW-1185">Reference proteome</keyword>
<accession>A0A1V8T295</accession>
<dbReference type="PROSITE" id="PS50053">
    <property type="entry name" value="UBIQUITIN_2"/>
    <property type="match status" value="1"/>
</dbReference>
<dbReference type="OrthoDB" id="1047367at2759"/>
<evidence type="ECO:0000256" key="2">
    <source>
        <dbReference type="ARBA" id="ARBA00004496"/>
    </source>
</evidence>
<feature type="domain" description="Ubiquitin-like" evidence="13">
    <location>
        <begin position="1"/>
        <end position="78"/>
    </location>
</feature>
<dbReference type="PANTHER" id="PTHR12917">
    <property type="entry name" value="ASPARTYL PROTEASE DDI-RELATED"/>
    <property type="match status" value="1"/>
</dbReference>
<dbReference type="Gene3D" id="2.40.70.10">
    <property type="entry name" value="Acid Proteases"/>
    <property type="match status" value="1"/>
</dbReference>
<evidence type="ECO:0000256" key="5">
    <source>
        <dbReference type="ARBA" id="ARBA00021491"/>
    </source>
</evidence>
<dbReference type="STRING" id="1507870.A0A1V8T295"/>
<dbReference type="Gene3D" id="3.10.20.90">
    <property type="entry name" value="Phosphatidylinositol 3-kinase Catalytic Subunit, Chain A, domain 1"/>
    <property type="match status" value="1"/>
</dbReference>
<dbReference type="SMART" id="SM00165">
    <property type="entry name" value="UBA"/>
    <property type="match status" value="1"/>
</dbReference>
<keyword evidence="6" id="KW-0963">Cytoplasm</keyword>
<dbReference type="InterPro" id="IPR021109">
    <property type="entry name" value="Peptidase_aspartic_dom_sf"/>
</dbReference>
<dbReference type="InterPro" id="IPR000626">
    <property type="entry name" value="Ubiquitin-like_dom"/>
</dbReference>
<keyword evidence="9" id="KW-0378">Hydrolase</keyword>
<dbReference type="InterPro" id="IPR033882">
    <property type="entry name" value="DDI1_N"/>
</dbReference>
<keyword evidence="8" id="KW-0064">Aspartyl protease</keyword>
<comment type="caution">
    <text evidence="14">The sequence shown here is derived from an EMBL/GenBank/DDBJ whole genome shotgun (WGS) entry which is preliminary data.</text>
</comment>
<name>A0A1V8T295_9PEZI</name>
<evidence type="ECO:0000259" key="12">
    <source>
        <dbReference type="PROSITE" id="PS50030"/>
    </source>
</evidence>
<dbReference type="EMBL" id="NAJO01000019">
    <property type="protein sequence ID" value="OQO05450.1"/>
    <property type="molecule type" value="Genomic_DNA"/>
</dbReference>
<dbReference type="SUPFAM" id="SSF54236">
    <property type="entry name" value="Ubiquitin-like"/>
    <property type="match status" value="1"/>
</dbReference>
<evidence type="ECO:0000256" key="9">
    <source>
        <dbReference type="ARBA" id="ARBA00022801"/>
    </source>
</evidence>
<comment type="similarity">
    <text evidence="3">Belongs to the DDI1 family.</text>
</comment>
<gene>
    <name evidence="14" type="ORF">B0A48_09219</name>
</gene>
<sequence>MRQQDDQVTDQEILNLDLPPALSIGDLKGFVNAETNIPQEQQHFYLNNVELQPDSKSLDDAGVKDGDMLAMLRRQQQSTTGNGMGGQRRAQRAPQQQSSSPGRMRPEEIETTRLSLLGNAGAMAQVREQRPALAEAINDPNRFREAWVEMERVDRDREEERLEQMRLLNEDPFNEDAQRKIEEMIRQQSVQENLQHAYEHNPEVFGRVTMLYIPVTVNRTPIKAFVDSGAQTTIMSPSCAETCGIMRLIDKRYSGVAHGVGTAQILGRVHSADIKIGNQNMACSFTVMEGKDVDLLLGLDMLKRFQGIIDLRKNQLIFGEDNAVDFLGEADIPKSFEAAQANEPTVPGPNGTEIGAETGTVKKTGAASSSTSSAAPTTNGNFGGAGHTTGTSASSSGKAAASSTPAPAAQPARTEYPKEAIDSLVGLGFSRPQAIAALDACGGNVEYAAGLLFQS</sequence>
<dbReference type="CDD" id="cd01796">
    <property type="entry name" value="Ubl_Ddi1_like"/>
    <property type="match status" value="1"/>
</dbReference>
<feature type="compositionally biased region" description="Low complexity" evidence="11">
    <location>
        <begin position="388"/>
        <end position="414"/>
    </location>
</feature>
<feature type="region of interest" description="Disordered" evidence="11">
    <location>
        <begin position="78"/>
        <end position="107"/>
    </location>
</feature>
<evidence type="ECO:0000256" key="6">
    <source>
        <dbReference type="ARBA" id="ARBA00022490"/>
    </source>
</evidence>
<comment type="subcellular location">
    <subcellularLocation>
        <location evidence="2">Cytoplasm</location>
    </subcellularLocation>
</comment>
<dbReference type="Proteomes" id="UP000192596">
    <property type="component" value="Unassembled WGS sequence"/>
</dbReference>
<feature type="compositionally biased region" description="Low complexity" evidence="11">
    <location>
        <begin position="92"/>
        <end position="103"/>
    </location>
</feature>
<reference evidence="15" key="1">
    <citation type="submission" date="2017-03" db="EMBL/GenBank/DDBJ databases">
        <title>Genomes of endolithic fungi from Antarctica.</title>
        <authorList>
            <person name="Coleine C."/>
            <person name="Masonjones S."/>
            <person name="Stajich J.E."/>
        </authorList>
    </citation>
    <scope>NUCLEOTIDE SEQUENCE [LARGE SCALE GENOMIC DNA]</scope>
    <source>
        <strain evidence="15">CCFEE 5527</strain>
    </source>
</reference>
<dbReference type="Pfam" id="PF00240">
    <property type="entry name" value="ubiquitin"/>
    <property type="match status" value="1"/>
</dbReference>